<comment type="subcellular location">
    <subcellularLocation>
        <location evidence="1">Membrane</location>
        <topology evidence="1">Multi-pass membrane protein</topology>
    </subcellularLocation>
</comment>
<keyword evidence="3 5" id="KW-1133">Transmembrane helix</keyword>
<dbReference type="Proteomes" id="UP000774935">
    <property type="component" value="Unassembled WGS sequence"/>
</dbReference>
<feature type="transmembrane region" description="Helical" evidence="5">
    <location>
        <begin position="71"/>
        <end position="91"/>
    </location>
</feature>
<dbReference type="Gene3D" id="1.20.1530.20">
    <property type="match status" value="1"/>
</dbReference>
<feature type="transmembrane region" description="Helical" evidence="5">
    <location>
        <begin position="42"/>
        <end position="65"/>
    </location>
</feature>
<sequence>MEDFLPRFLNIIVPAFSVLSMLSAGLTYTLKEITEPLKNRKGVILALVANFILVPVLTIFIIKVFSLHSTLEAGLVLAACGAGAPFLIQLAGMAKVDVALAATCLIILLPATAVFMPLVVPMAIPEANVSAWSILEPLLLTMLMPLAAGLLLKGNLPGWAQLLQPWAAKLSGITLVLLFLTSLVLYFGTVIDLFGSGAILAAVIFVLGCYGIGYLIAWSPDIRDLIGLATAQRNIAAATVVATLSFESRGPLVMVIIISLISMAILFPLAWWLGKRKQDETINPKINYGK</sequence>
<reference evidence="6 7" key="1">
    <citation type="submission" date="2021-07" db="EMBL/GenBank/DDBJ databases">
        <authorList>
            <person name="Kim M.K."/>
        </authorList>
    </citation>
    <scope>NUCLEOTIDE SEQUENCE [LARGE SCALE GENOMIC DNA]</scope>
    <source>
        <strain evidence="6 7">HLY7-15</strain>
    </source>
</reference>
<proteinExistence type="predicted"/>
<protein>
    <submittedName>
        <fullName evidence="6">Bile acid:sodium symporter</fullName>
    </submittedName>
</protein>
<feature type="transmembrane region" description="Helical" evidence="5">
    <location>
        <begin position="98"/>
        <end position="124"/>
    </location>
</feature>
<dbReference type="RefSeq" id="WP_199109541.1">
    <property type="nucleotide sequence ID" value="NZ_JAHWXQ010000002.1"/>
</dbReference>
<feature type="transmembrane region" description="Helical" evidence="5">
    <location>
        <begin position="12"/>
        <end position="30"/>
    </location>
</feature>
<dbReference type="EMBL" id="JAHWXQ010000002">
    <property type="protein sequence ID" value="MBW3365013.1"/>
    <property type="molecule type" value="Genomic_DNA"/>
</dbReference>
<name>A0ABS6XBZ8_9BACT</name>
<dbReference type="PANTHER" id="PTHR10361:SF28">
    <property type="entry name" value="P3 PROTEIN-RELATED"/>
    <property type="match status" value="1"/>
</dbReference>
<dbReference type="InterPro" id="IPR038770">
    <property type="entry name" value="Na+/solute_symporter_sf"/>
</dbReference>
<evidence type="ECO:0000256" key="2">
    <source>
        <dbReference type="ARBA" id="ARBA00022692"/>
    </source>
</evidence>
<dbReference type="PANTHER" id="PTHR10361">
    <property type="entry name" value="SODIUM-BILE ACID COTRANSPORTER"/>
    <property type="match status" value="1"/>
</dbReference>
<feature type="transmembrane region" description="Helical" evidence="5">
    <location>
        <begin position="252"/>
        <end position="273"/>
    </location>
</feature>
<keyword evidence="2 5" id="KW-0812">Transmembrane</keyword>
<comment type="caution">
    <text evidence="6">The sequence shown here is derived from an EMBL/GenBank/DDBJ whole genome shotgun (WGS) entry which is preliminary data.</text>
</comment>
<evidence type="ECO:0000256" key="3">
    <source>
        <dbReference type="ARBA" id="ARBA00022989"/>
    </source>
</evidence>
<evidence type="ECO:0000256" key="4">
    <source>
        <dbReference type="ARBA" id="ARBA00023136"/>
    </source>
</evidence>
<evidence type="ECO:0000313" key="6">
    <source>
        <dbReference type="EMBL" id="MBW3365013.1"/>
    </source>
</evidence>
<organism evidence="6 7">
    <name type="scientific">Pontibacter populi</name>
    <dbReference type="NCBI Taxonomy" id="890055"/>
    <lineage>
        <taxon>Bacteria</taxon>
        <taxon>Pseudomonadati</taxon>
        <taxon>Bacteroidota</taxon>
        <taxon>Cytophagia</taxon>
        <taxon>Cytophagales</taxon>
        <taxon>Hymenobacteraceae</taxon>
        <taxon>Pontibacter</taxon>
    </lineage>
</organism>
<evidence type="ECO:0000256" key="5">
    <source>
        <dbReference type="SAM" id="Phobius"/>
    </source>
</evidence>
<evidence type="ECO:0000313" key="7">
    <source>
        <dbReference type="Proteomes" id="UP000774935"/>
    </source>
</evidence>
<feature type="transmembrane region" description="Helical" evidence="5">
    <location>
        <begin position="197"/>
        <end position="218"/>
    </location>
</feature>
<dbReference type="InterPro" id="IPR004710">
    <property type="entry name" value="Bilac:Na_transpt"/>
</dbReference>
<evidence type="ECO:0000256" key="1">
    <source>
        <dbReference type="ARBA" id="ARBA00004141"/>
    </source>
</evidence>
<feature type="transmembrane region" description="Helical" evidence="5">
    <location>
        <begin position="173"/>
        <end position="191"/>
    </location>
</feature>
<gene>
    <name evidence="6" type="ORF">KYK27_08160</name>
</gene>
<dbReference type="Pfam" id="PF01758">
    <property type="entry name" value="SBF"/>
    <property type="match status" value="1"/>
</dbReference>
<dbReference type="InterPro" id="IPR002657">
    <property type="entry name" value="BilAc:Na_symport/Acr3"/>
</dbReference>
<keyword evidence="4 5" id="KW-0472">Membrane</keyword>
<keyword evidence="7" id="KW-1185">Reference proteome</keyword>
<accession>A0ABS6XBZ8</accession>
<feature type="transmembrane region" description="Helical" evidence="5">
    <location>
        <begin position="130"/>
        <end position="152"/>
    </location>
</feature>